<accession>A0AAN8V4Q0</accession>
<dbReference type="EMBL" id="JBAMMX010000018">
    <property type="protein sequence ID" value="KAK6923321.1"/>
    <property type="molecule type" value="Genomic_DNA"/>
</dbReference>
<dbReference type="PANTHER" id="PTHR37897:SF1">
    <property type="entry name" value="DUF3741 DOMAIN-CONTAINING PROTEIN"/>
    <property type="match status" value="1"/>
</dbReference>
<dbReference type="PANTHER" id="PTHR37897">
    <property type="entry name" value="DNAK FAMILY PROTEIN"/>
    <property type="match status" value="1"/>
</dbReference>
<dbReference type="InterPro" id="IPR032795">
    <property type="entry name" value="DUF3741-assoc"/>
</dbReference>
<organism evidence="2 3">
    <name type="scientific">Dillenia turbinata</name>
    <dbReference type="NCBI Taxonomy" id="194707"/>
    <lineage>
        <taxon>Eukaryota</taxon>
        <taxon>Viridiplantae</taxon>
        <taxon>Streptophyta</taxon>
        <taxon>Embryophyta</taxon>
        <taxon>Tracheophyta</taxon>
        <taxon>Spermatophyta</taxon>
        <taxon>Magnoliopsida</taxon>
        <taxon>eudicotyledons</taxon>
        <taxon>Gunneridae</taxon>
        <taxon>Pentapetalae</taxon>
        <taxon>Dilleniales</taxon>
        <taxon>Dilleniaceae</taxon>
        <taxon>Dillenia</taxon>
    </lineage>
</organism>
<reference evidence="2 3" key="1">
    <citation type="submission" date="2023-12" db="EMBL/GenBank/DDBJ databases">
        <title>A high-quality genome assembly for Dillenia turbinata (Dilleniales).</title>
        <authorList>
            <person name="Chanderbali A."/>
        </authorList>
    </citation>
    <scope>NUCLEOTIDE SEQUENCE [LARGE SCALE GENOMIC DNA]</scope>
    <source>
        <strain evidence="2">LSX21</strain>
        <tissue evidence="2">Leaf</tissue>
    </source>
</reference>
<proteinExistence type="predicted"/>
<dbReference type="Proteomes" id="UP001370490">
    <property type="component" value="Unassembled WGS sequence"/>
</dbReference>
<evidence type="ECO:0000313" key="2">
    <source>
        <dbReference type="EMBL" id="KAK6923321.1"/>
    </source>
</evidence>
<gene>
    <name evidence="2" type="ORF">RJ641_011625</name>
</gene>
<dbReference type="Pfam" id="PF14383">
    <property type="entry name" value="VARLMGL"/>
    <property type="match status" value="1"/>
</dbReference>
<keyword evidence="3" id="KW-1185">Reference proteome</keyword>
<evidence type="ECO:0000313" key="3">
    <source>
        <dbReference type="Proteomes" id="UP001370490"/>
    </source>
</evidence>
<comment type="caution">
    <text evidence="2">The sequence shown here is derived from an EMBL/GenBank/DDBJ whole genome shotgun (WGS) entry which is preliminary data.</text>
</comment>
<name>A0AAN8V4Q0_9MAGN</name>
<feature type="domain" description="DUF3741" evidence="1">
    <location>
        <begin position="160"/>
        <end position="173"/>
    </location>
</feature>
<dbReference type="AlphaFoldDB" id="A0AAN8V4Q0"/>
<protein>
    <submittedName>
        <fullName evidence="2">DUF3741-associated sequence motif</fullName>
    </submittedName>
</protein>
<sequence length="259" mass="29139">MRKGFRSFCSGDASTSTLVQHRNTGMASPCDLDDSTAFESSPPTLEQMILRLEFEEKMARKARLDDDYTNRRMSCFNNSDILRSARNALNQYPRFSLDGRDAMYRSSFRNLASGDHPCRGRKSVCCGEGVSLYDSNLGKVTSLCGLPQTLAGESVVWHKPGVVAKLMGLEAMPVPVNGSRGRVSRQKHLSSAVVRKQRLQSLRRRCERQEMERIKRGSYSSRGKDNNNSILLKPFVAAPAAETDNIDPCWPTHYKKYDF</sequence>
<evidence type="ECO:0000259" key="1">
    <source>
        <dbReference type="Pfam" id="PF14383"/>
    </source>
</evidence>